<dbReference type="RefSeq" id="WP_123270303.1">
    <property type="nucleotide sequence ID" value="NZ_RJJQ01000003.1"/>
</dbReference>
<proteinExistence type="predicted"/>
<evidence type="ECO:0000313" key="1">
    <source>
        <dbReference type="EMBL" id="RNI24260.1"/>
    </source>
</evidence>
<evidence type="ECO:0000313" key="2">
    <source>
        <dbReference type="Proteomes" id="UP000271678"/>
    </source>
</evidence>
<dbReference type="OrthoDB" id="4318036at2"/>
<organism evidence="1 2">
    <name type="scientific">Flexivirga caeni</name>
    <dbReference type="NCBI Taxonomy" id="2294115"/>
    <lineage>
        <taxon>Bacteria</taxon>
        <taxon>Bacillati</taxon>
        <taxon>Actinomycetota</taxon>
        <taxon>Actinomycetes</taxon>
        <taxon>Micrococcales</taxon>
        <taxon>Dermacoccaceae</taxon>
        <taxon>Flexivirga</taxon>
    </lineage>
</organism>
<gene>
    <name evidence="1" type="ORF">EFY87_04640</name>
</gene>
<comment type="caution">
    <text evidence="1">The sequence shown here is derived from an EMBL/GenBank/DDBJ whole genome shotgun (WGS) entry which is preliminary data.</text>
</comment>
<name>A0A3M9MFC7_9MICO</name>
<dbReference type="EMBL" id="RJJQ01000003">
    <property type="protein sequence ID" value="RNI24260.1"/>
    <property type="molecule type" value="Genomic_DNA"/>
</dbReference>
<evidence type="ECO:0008006" key="3">
    <source>
        <dbReference type="Google" id="ProtNLM"/>
    </source>
</evidence>
<dbReference type="Gene3D" id="3.40.50.1820">
    <property type="entry name" value="alpha/beta hydrolase"/>
    <property type="match status" value="1"/>
</dbReference>
<accession>A0A3M9MFC7</accession>
<keyword evidence="2" id="KW-1185">Reference proteome</keyword>
<dbReference type="InterPro" id="IPR029058">
    <property type="entry name" value="AB_hydrolase_fold"/>
</dbReference>
<protein>
    <recommendedName>
        <fullName evidence="3">Carboxylesterase type B domain-containing protein</fullName>
    </recommendedName>
</protein>
<reference evidence="1 2" key="1">
    <citation type="submission" date="2018-11" db="EMBL/GenBank/DDBJ databases">
        <title>Draft genome of Simplicispira Flexivirga sp. BO-16.</title>
        <authorList>
            <person name="Im W.T."/>
        </authorList>
    </citation>
    <scope>NUCLEOTIDE SEQUENCE [LARGE SCALE GENOMIC DNA]</scope>
    <source>
        <strain evidence="1 2">BO-16</strain>
    </source>
</reference>
<dbReference type="AlphaFoldDB" id="A0A3M9MFC7"/>
<sequence length="82" mass="9098">MHYDTAKLDPNQAALQLQLLLEWTHLARTGNPVAPNTPLWQLFSASGHPVMSLQPADTSATVPSSFFAAQHNCSFWDKVTDY</sequence>
<dbReference type="Proteomes" id="UP000271678">
    <property type="component" value="Unassembled WGS sequence"/>
</dbReference>